<dbReference type="GO" id="GO:0006307">
    <property type="term" value="P:DNA alkylation repair"/>
    <property type="evidence" value="ECO:0007669"/>
    <property type="project" value="InterPro"/>
</dbReference>
<keyword evidence="3" id="KW-0227">DNA damage</keyword>
<dbReference type="PANTHER" id="PTHR31212">
    <property type="entry name" value="ALPHA-KETOGLUTARATE-DEPENDENT DIOXYGENASE ALKB HOMOLOG 3"/>
    <property type="match status" value="1"/>
</dbReference>
<keyword evidence="7" id="KW-0408">Iron</keyword>
<dbReference type="InterPro" id="IPR032854">
    <property type="entry name" value="ALKBH3"/>
</dbReference>
<evidence type="ECO:0000256" key="8">
    <source>
        <dbReference type="ARBA" id="ARBA00023204"/>
    </source>
</evidence>
<dbReference type="InterPro" id="IPR027450">
    <property type="entry name" value="AlkB-like"/>
</dbReference>
<comment type="cofactor">
    <cofactor evidence="1">
        <name>Fe(2+)</name>
        <dbReference type="ChEBI" id="CHEBI:29033"/>
    </cofactor>
</comment>
<sequence>MSQLNLFGSDKNLVFPQNLLEYYAAFLHEEQGRSLMHQLAEEVPWTQQTIRMYGKQLLTPRLTAWYGDKGKAYRFSGSTFEPLPWTAELSNLKEKIAEFTGLNFNSVLLNYYRNGNDSVAWHSDNEEELGNNPCIVSVSLGQPRQFDFRHKTDHSGKYSLRLENGSLLIMKGDLQHHWEHRIPKSAKDTGERINLTFRTIM</sequence>
<evidence type="ECO:0000256" key="3">
    <source>
        <dbReference type="ARBA" id="ARBA00022763"/>
    </source>
</evidence>
<reference evidence="10 11" key="1">
    <citation type="submission" date="2019-05" db="EMBL/GenBank/DDBJ databases">
        <authorList>
            <person name="Qu J.-H."/>
        </authorList>
    </citation>
    <scope>NUCLEOTIDE SEQUENCE [LARGE SCALE GENOMIC DNA]</scope>
    <source>
        <strain evidence="10 11">Z12</strain>
    </source>
</reference>
<dbReference type="GO" id="GO:0016787">
    <property type="term" value="F:hydrolase activity"/>
    <property type="evidence" value="ECO:0007669"/>
    <property type="project" value="UniProtKB-ARBA"/>
</dbReference>
<keyword evidence="5 10" id="KW-0223">Dioxygenase</keyword>
<feature type="domain" description="Fe2OG dioxygenase" evidence="9">
    <location>
        <begin position="103"/>
        <end position="201"/>
    </location>
</feature>
<keyword evidence="4" id="KW-0460">Magnesium</keyword>
<dbReference type="PROSITE" id="PS51471">
    <property type="entry name" value="FE2OG_OXY"/>
    <property type="match status" value="1"/>
</dbReference>
<dbReference type="FunFam" id="2.60.120.590:FF:000004">
    <property type="entry name" value="DNA oxidative demethylase ALKBH2"/>
    <property type="match status" value="1"/>
</dbReference>
<dbReference type="GO" id="GO:0046872">
    <property type="term" value="F:metal ion binding"/>
    <property type="evidence" value="ECO:0007669"/>
    <property type="project" value="UniProtKB-KW"/>
</dbReference>
<evidence type="ECO:0000256" key="6">
    <source>
        <dbReference type="ARBA" id="ARBA00023002"/>
    </source>
</evidence>
<dbReference type="GO" id="GO:0032451">
    <property type="term" value="F:demethylase activity"/>
    <property type="evidence" value="ECO:0007669"/>
    <property type="project" value="UniProtKB-ARBA"/>
</dbReference>
<protein>
    <submittedName>
        <fullName evidence="10">Alpha-ketoglutarate-dependent dioxygenase AlkB</fullName>
    </submittedName>
</protein>
<accession>A0A5R9KJG5</accession>
<dbReference type="InterPro" id="IPR037151">
    <property type="entry name" value="AlkB-like_sf"/>
</dbReference>
<dbReference type="Pfam" id="PF13532">
    <property type="entry name" value="2OG-FeII_Oxy_2"/>
    <property type="match status" value="1"/>
</dbReference>
<name>A0A5R9KJG5_9BACT</name>
<keyword evidence="8" id="KW-0234">DNA repair</keyword>
<evidence type="ECO:0000256" key="1">
    <source>
        <dbReference type="ARBA" id="ARBA00001954"/>
    </source>
</evidence>
<evidence type="ECO:0000256" key="4">
    <source>
        <dbReference type="ARBA" id="ARBA00022842"/>
    </source>
</evidence>
<keyword evidence="6" id="KW-0560">Oxidoreductase</keyword>
<dbReference type="RefSeq" id="WP_138280026.1">
    <property type="nucleotide sequence ID" value="NZ_BMGE01000001.1"/>
</dbReference>
<keyword evidence="2" id="KW-0479">Metal-binding</keyword>
<dbReference type="GO" id="GO:0140097">
    <property type="term" value="F:catalytic activity, acting on DNA"/>
    <property type="evidence" value="ECO:0007669"/>
    <property type="project" value="UniProtKB-ARBA"/>
</dbReference>
<gene>
    <name evidence="10" type="ORF">FEM55_04105</name>
</gene>
<evidence type="ECO:0000256" key="2">
    <source>
        <dbReference type="ARBA" id="ARBA00022723"/>
    </source>
</evidence>
<dbReference type="SUPFAM" id="SSF51197">
    <property type="entry name" value="Clavaminate synthase-like"/>
    <property type="match status" value="1"/>
</dbReference>
<dbReference type="GO" id="GO:0051213">
    <property type="term" value="F:dioxygenase activity"/>
    <property type="evidence" value="ECO:0007669"/>
    <property type="project" value="UniProtKB-KW"/>
</dbReference>
<evidence type="ECO:0000259" key="9">
    <source>
        <dbReference type="PROSITE" id="PS51471"/>
    </source>
</evidence>
<proteinExistence type="predicted"/>
<dbReference type="Gene3D" id="2.60.120.590">
    <property type="entry name" value="Alpha-ketoglutarate-dependent dioxygenase AlkB-like"/>
    <property type="match status" value="1"/>
</dbReference>
<organism evidence="10 11">
    <name type="scientific">Dyadobacter sediminis</name>
    <dbReference type="NCBI Taxonomy" id="1493691"/>
    <lineage>
        <taxon>Bacteria</taxon>
        <taxon>Pseudomonadati</taxon>
        <taxon>Bacteroidota</taxon>
        <taxon>Cytophagia</taxon>
        <taxon>Cytophagales</taxon>
        <taxon>Spirosomataceae</taxon>
        <taxon>Dyadobacter</taxon>
    </lineage>
</organism>
<dbReference type="PANTHER" id="PTHR31212:SF4">
    <property type="entry name" value="ALPHA-KETOGLUTARATE-DEPENDENT DIOXYGENASE ALKB HOMOLOG 3"/>
    <property type="match status" value="1"/>
</dbReference>
<dbReference type="EMBL" id="VCEI01000011">
    <property type="protein sequence ID" value="TLU96332.1"/>
    <property type="molecule type" value="Genomic_DNA"/>
</dbReference>
<dbReference type="AlphaFoldDB" id="A0A5R9KJG5"/>
<evidence type="ECO:0000313" key="10">
    <source>
        <dbReference type="EMBL" id="TLU96332.1"/>
    </source>
</evidence>
<comment type="caution">
    <text evidence="10">The sequence shown here is derived from an EMBL/GenBank/DDBJ whole genome shotgun (WGS) entry which is preliminary data.</text>
</comment>
<evidence type="ECO:0000256" key="7">
    <source>
        <dbReference type="ARBA" id="ARBA00023004"/>
    </source>
</evidence>
<dbReference type="InterPro" id="IPR005123">
    <property type="entry name" value="Oxoglu/Fe-dep_dioxygenase_dom"/>
</dbReference>
<dbReference type="OrthoDB" id="190276at2"/>
<evidence type="ECO:0000256" key="5">
    <source>
        <dbReference type="ARBA" id="ARBA00022964"/>
    </source>
</evidence>
<dbReference type="GO" id="GO:0016705">
    <property type="term" value="F:oxidoreductase activity, acting on paired donors, with incorporation or reduction of molecular oxygen"/>
    <property type="evidence" value="ECO:0007669"/>
    <property type="project" value="UniProtKB-ARBA"/>
</dbReference>
<keyword evidence="11" id="KW-1185">Reference proteome</keyword>
<evidence type="ECO:0000313" key="11">
    <source>
        <dbReference type="Proteomes" id="UP000309788"/>
    </source>
</evidence>
<dbReference type="Proteomes" id="UP000309788">
    <property type="component" value="Unassembled WGS sequence"/>
</dbReference>